<sequence>MTTGTPAPRVAYVLLHEPRYSETFITSEIRAVRDAGAVVEVFAARGGAGRLGEAGQVAAAALRHPVRLVRHLRALGLSDLPRAVLAAAFAVRLSRRVAAFRPDVVHTHFVNLPTAVAALVARELGRPATALAHAADFLLDTDPAGLDRRLRLLSHLFVISDAAARQLTERGADLRRIPHSVVRAAFDGAQHDRAARPAGGATTLVTVARLIAKKGVDTAVDAVARLAAAGVDVRYEVYGDGPLLDDLRRRADRGGVAGRVRFHGAVPHEVATRALAAADVAVLPCRRAPDGDLDGIPVFLMEAASRGVPVVTTAVSGIPELVGADGGWLVPPDDPAALAAAIREITADPAAQDRRTRMLRARIQDEFSPALQAQRLLRHWRALCGDTPAWH</sequence>
<organism evidence="4 5">
    <name type="scientific">Spirilliplanes yamanashiensis</name>
    <dbReference type="NCBI Taxonomy" id="42233"/>
    <lineage>
        <taxon>Bacteria</taxon>
        <taxon>Bacillati</taxon>
        <taxon>Actinomycetota</taxon>
        <taxon>Actinomycetes</taxon>
        <taxon>Micromonosporales</taxon>
        <taxon>Micromonosporaceae</taxon>
        <taxon>Spirilliplanes</taxon>
    </lineage>
</organism>
<evidence type="ECO:0000313" key="5">
    <source>
        <dbReference type="Proteomes" id="UP000652013"/>
    </source>
</evidence>
<dbReference type="InterPro" id="IPR028098">
    <property type="entry name" value="Glyco_trans_4-like_N"/>
</dbReference>
<keyword evidence="2" id="KW-0808">Transferase</keyword>
<keyword evidence="1" id="KW-0328">Glycosyltransferase</keyword>
<dbReference type="GO" id="GO:0016757">
    <property type="term" value="F:glycosyltransferase activity"/>
    <property type="evidence" value="ECO:0007669"/>
    <property type="project" value="UniProtKB-KW"/>
</dbReference>
<accession>A0A8J3Y5X8</accession>
<evidence type="ECO:0000256" key="2">
    <source>
        <dbReference type="ARBA" id="ARBA00022679"/>
    </source>
</evidence>
<proteinExistence type="predicted"/>
<reference evidence="4" key="1">
    <citation type="submission" date="2021-01" db="EMBL/GenBank/DDBJ databases">
        <title>Whole genome shotgun sequence of Spirilliplanes yamanashiensis NBRC 15828.</title>
        <authorList>
            <person name="Komaki H."/>
            <person name="Tamura T."/>
        </authorList>
    </citation>
    <scope>NUCLEOTIDE SEQUENCE</scope>
    <source>
        <strain evidence="4">NBRC 15828</strain>
    </source>
</reference>
<dbReference type="SUPFAM" id="SSF53756">
    <property type="entry name" value="UDP-Glycosyltransferase/glycogen phosphorylase"/>
    <property type="match status" value="1"/>
</dbReference>
<protein>
    <submittedName>
        <fullName evidence="4">Colanic acid biosynthesis glycosyltransferase WcaL</fullName>
    </submittedName>
</protein>
<dbReference type="Proteomes" id="UP000652013">
    <property type="component" value="Unassembled WGS sequence"/>
</dbReference>
<dbReference type="PANTHER" id="PTHR45947">
    <property type="entry name" value="SULFOQUINOVOSYL TRANSFERASE SQD2"/>
    <property type="match status" value="1"/>
</dbReference>
<dbReference type="AlphaFoldDB" id="A0A8J3Y5X8"/>
<dbReference type="Pfam" id="PF13692">
    <property type="entry name" value="Glyco_trans_1_4"/>
    <property type="match status" value="1"/>
</dbReference>
<dbReference type="GO" id="GO:1901137">
    <property type="term" value="P:carbohydrate derivative biosynthetic process"/>
    <property type="evidence" value="ECO:0007669"/>
    <property type="project" value="UniProtKB-ARBA"/>
</dbReference>
<dbReference type="EMBL" id="BOOY01000010">
    <property type="protein sequence ID" value="GIJ02436.1"/>
    <property type="molecule type" value="Genomic_DNA"/>
</dbReference>
<evidence type="ECO:0000313" key="4">
    <source>
        <dbReference type="EMBL" id="GIJ02436.1"/>
    </source>
</evidence>
<comment type="caution">
    <text evidence="4">The sequence shown here is derived from an EMBL/GenBank/DDBJ whole genome shotgun (WGS) entry which is preliminary data.</text>
</comment>
<evidence type="ECO:0000256" key="1">
    <source>
        <dbReference type="ARBA" id="ARBA00022676"/>
    </source>
</evidence>
<gene>
    <name evidence="4" type="ORF">Sya03_17880</name>
</gene>
<dbReference type="InterPro" id="IPR050194">
    <property type="entry name" value="Glycosyltransferase_grp1"/>
</dbReference>
<feature type="domain" description="Glycosyltransferase subfamily 4-like N-terminal" evidence="3">
    <location>
        <begin position="22"/>
        <end position="179"/>
    </location>
</feature>
<evidence type="ECO:0000259" key="3">
    <source>
        <dbReference type="Pfam" id="PF13439"/>
    </source>
</evidence>
<dbReference type="Pfam" id="PF13439">
    <property type="entry name" value="Glyco_transf_4"/>
    <property type="match status" value="1"/>
</dbReference>
<dbReference type="RefSeq" id="WP_203937746.1">
    <property type="nucleotide sequence ID" value="NZ_BAAAGJ010000012.1"/>
</dbReference>
<keyword evidence="5" id="KW-1185">Reference proteome</keyword>
<dbReference type="PANTHER" id="PTHR45947:SF13">
    <property type="entry name" value="TRANSFERASE"/>
    <property type="match status" value="1"/>
</dbReference>
<name>A0A8J3Y5X8_9ACTN</name>
<dbReference type="Gene3D" id="3.40.50.2000">
    <property type="entry name" value="Glycogen Phosphorylase B"/>
    <property type="match status" value="2"/>
</dbReference>